<evidence type="ECO:0000313" key="2">
    <source>
        <dbReference type="Proteomes" id="UP000027222"/>
    </source>
</evidence>
<dbReference type="HOGENOM" id="CLU_2203204_0_0_1"/>
<evidence type="ECO:0000313" key="1">
    <source>
        <dbReference type="EMBL" id="KDR77716.1"/>
    </source>
</evidence>
<dbReference type="AlphaFoldDB" id="A0A067T3J6"/>
<organism evidence="1 2">
    <name type="scientific">Galerina marginata (strain CBS 339.88)</name>
    <dbReference type="NCBI Taxonomy" id="685588"/>
    <lineage>
        <taxon>Eukaryota</taxon>
        <taxon>Fungi</taxon>
        <taxon>Dikarya</taxon>
        <taxon>Basidiomycota</taxon>
        <taxon>Agaricomycotina</taxon>
        <taxon>Agaricomycetes</taxon>
        <taxon>Agaricomycetidae</taxon>
        <taxon>Agaricales</taxon>
        <taxon>Agaricineae</taxon>
        <taxon>Strophariaceae</taxon>
        <taxon>Galerina</taxon>
    </lineage>
</organism>
<proteinExistence type="predicted"/>
<dbReference type="Proteomes" id="UP000027222">
    <property type="component" value="Unassembled WGS sequence"/>
</dbReference>
<protein>
    <submittedName>
        <fullName evidence="1">Uncharacterized protein</fullName>
    </submittedName>
</protein>
<accession>A0A067T3J6</accession>
<feature type="non-terminal residue" evidence="1">
    <location>
        <position position="1"/>
    </location>
</feature>
<dbReference type="STRING" id="685588.A0A067T3J6"/>
<reference evidence="2" key="1">
    <citation type="journal article" date="2014" name="Proc. Natl. Acad. Sci. U.S.A.">
        <title>Extensive sampling of basidiomycete genomes demonstrates inadequacy of the white-rot/brown-rot paradigm for wood decay fungi.</title>
        <authorList>
            <person name="Riley R."/>
            <person name="Salamov A.A."/>
            <person name="Brown D.W."/>
            <person name="Nagy L.G."/>
            <person name="Floudas D."/>
            <person name="Held B.W."/>
            <person name="Levasseur A."/>
            <person name="Lombard V."/>
            <person name="Morin E."/>
            <person name="Otillar R."/>
            <person name="Lindquist E.A."/>
            <person name="Sun H."/>
            <person name="LaButti K.M."/>
            <person name="Schmutz J."/>
            <person name="Jabbour D."/>
            <person name="Luo H."/>
            <person name="Baker S.E."/>
            <person name="Pisabarro A.G."/>
            <person name="Walton J.D."/>
            <person name="Blanchette R.A."/>
            <person name="Henrissat B."/>
            <person name="Martin F."/>
            <person name="Cullen D."/>
            <person name="Hibbett D.S."/>
            <person name="Grigoriev I.V."/>
        </authorList>
    </citation>
    <scope>NUCLEOTIDE SEQUENCE [LARGE SCALE GENOMIC DNA]</scope>
    <source>
        <strain evidence="2">CBS 339.88</strain>
    </source>
</reference>
<dbReference type="EMBL" id="KL142376">
    <property type="protein sequence ID" value="KDR77716.1"/>
    <property type="molecule type" value="Genomic_DNA"/>
</dbReference>
<gene>
    <name evidence="1" type="ORF">GALMADRAFT_119792</name>
</gene>
<keyword evidence="2" id="KW-1185">Reference proteome</keyword>
<sequence length="108" mass="12261">ALLKFPRPNLERLQGVEAHDTIIDAQYFTWDDEWEDEDHDGYDVNAETTSPWKATFLQNLTAQRSITRLGLISISSAEEVEVLSVIAPQLKELDIGTADRNFKIPDSE</sequence>
<feature type="non-terminal residue" evidence="1">
    <location>
        <position position="108"/>
    </location>
</feature>
<name>A0A067T3J6_GALM3</name>
<dbReference type="OrthoDB" id="3036354at2759"/>